<dbReference type="NCBIfam" id="TIGR01965">
    <property type="entry name" value="VCBS_repeat"/>
    <property type="match status" value="2"/>
</dbReference>
<dbReference type="EMBL" id="FNRJ01000017">
    <property type="protein sequence ID" value="SEB10270.1"/>
    <property type="molecule type" value="Genomic_DNA"/>
</dbReference>
<accession>A0A1H4GMP6</accession>
<dbReference type="SUPFAM" id="SSF141072">
    <property type="entry name" value="CalX-like"/>
    <property type="match status" value="1"/>
</dbReference>
<dbReference type="Pfam" id="PF17803">
    <property type="entry name" value="Cadherin_4"/>
    <property type="match status" value="1"/>
</dbReference>
<dbReference type="Proteomes" id="UP000242469">
    <property type="component" value="Unassembled WGS sequence"/>
</dbReference>
<dbReference type="STRING" id="1122198.SAMN02745729_11759"/>
<dbReference type="InterPro" id="IPR040853">
    <property type="entry name" value="RapA2_cadherin-like"/>
</dbReference>
<feature type="compositionally biased region" description="Low complexity" evidence="1">
    <location>
        <begin position="1261"/>
        <end position="1278"/>
    </location>
</feature>
<dbReference type="CDD" id="cd00198">
    <property type="entry name" value="vWFA"/>
    <property type="match status" value="1"/>
</dbReference>
<dbReference type="Pfam" id="PF13519">
    <property type="entry name" value="VWA_2"/>
    <property type="match status" value="1"/>
</dbReference>
<organism evidence="3 4">
    <name type="scientific">Marinobacterium iners DSM 11526</name>
    <dbReference type="NCBI Taxonomy" id="1122198"/>
    <lineage>
        <taxon>Bacteria</taxon>
        <taxon>Pseudomonadati</taxon>
        <taxon>Pseudomonadota</taxon>
        <taxon>Gammaproteobacteria</taxon>
        <taxon>Oceanospirillales</taxon>
        <taxon>Oceanospirillaceae</taxon>
        <taxon>Marinobacterium</taxon>
    </lineage>
</organism>
<feature type="domain" description="VWFA" evidence="2">
    <location>
        <begin position="1400"/>
        <end position="1616"/>
    </location>
</feature>
<protein>
    <submittedName>
        <fullName evidence="3">VCBS repeat-containing protein</fullName>
    </submittedName>
</protein>
<evidence type="ECO:0000256" key="1">
    <source>
        <dbReference type="SAM" id="MobiDB-lite"/>
    </source>
</evidence>
<keyword evidence="4" id="KW-1185">Reference proteome</keyword>
<dbReference type="InterPro" id="IPR010221">
    <property type="entry name" value="VCBS_dom"/>
</dbReference>
<proteinExistence type="predicted"/>
<dbReference type="SUPFAM" id="SSF53300">
    <property type="entry name" value="vWA-like"/>
    <property type="match status" value="1"/>
</dbReference>
<feature type="region of interest" description="Disordered" evidence="1">
    <location>
        <begin position="829"/>
        <end position="852"/>
    </location>
</feature>
<evidence type="ECO:0000259" key="2">
    <source>
        <dbReference type="PROSITE" id="PS50234"/>
    </source>
</evidence>
<feature type="non-terminal residue" evidence="3">
    <location>
        <position position="1"/>
    </location>
</feature>
<evidence type="ECO:0000313" key="3">
    <source>
        <dbReference type="EMBL" id="SEB10270.1"/>
    </source>
</evidence>
<dbReference type="InterPro" id="IPR002035">
    <property type="entry name" value="VWF_A"/>
</dbReference>
<sequence>VSANSINEEGETSAQYIVLAVDGSGTPLADGDQPSGTVEVSFTNNGTTTDDDYTVAGTTVTVGTAFSSTAVDDVFADNGETFTVGLVGNYSNAGDYEAIEYNSDTVTTTITDNDVTDYTLRVSEEGLQDGNADTDDFDGDSNTQFDITDAVTSSVVTNFSSAQGISLTPPVSGNLTWSVSNDGKTLTGSDGSVEVVEVNAVADSSGFWKLETTLKSAADHGDDGNIESELSFDIGVTAGTQPSTTLTLIIEDDSALADDDVDTVDENTGVASGNVLSNDSVGADGGTLTEISTGSGSDHVVKPVAAAQVTIDGQYGSLTIDADGEYTYTYAPVEGDMGAISVSAYQLGESFLTDSGKFDGSSSGTVSTSGDFYGVASPGLGLPVSGQINTSGHQTEALAFGFNGQTVTSATVSVSNLFSTESGGEGARWYAFNASGDLVASGIISNDSGSDPYADSTDGVVWQNNNQATFTISDIGGFSTLVFDTVPYGQDGHASNDDSDYFVKIDGYEVSPTETGQYEDVFTYTLTDSDGDEVTATLTIDGDAVTGQAQPYIAPVAVDNNEEVGEDQTVEGNVIIDDDDNGGAQTGRDWDADTPVIDLAVNTIAPADSNGQTTQINGDTVITTDYGTLTIRADGSYEYIANGAATQALDEGDTAEDIFNYTLLDPNGNVSDPAKLVITINGAKEPGFTFQIFASDAQGVPLTDTDGNYITQTQIEEENETSAYYVVLAVDENGDPLDSGDQPSGTVEVSFQNNGTTSTDDYTTADVVNSTVAVGSVFSSTAVDDAVSDNGETFTVGLVGNYSNAGNYQSIEYNSDTVTTTIIDDSDSPVASAEDISVDEDQLSGGNPGGIDDLETPVIEGNLLFNLGNDIPVQSITLSTAGDTTSLVTLDGEAVETFWDASSNTLIGYVAGGSATEASDQVFTIAVSNVTNGSATYSVTLLQPLQHHEPESADNIEGDLVLPINVSVLDSDGSEALASFNLTIDDDTPELGNFITLEVDNEAGASDSATNAGFLPGADGWGDVTLSGPALEGITYTSNTQADGTVVLTANDGQDDVFTLTLGLDGNYSFTLLKAEAGTVESDVTFGSTNAGSPTVGYQFGDVYATPTGTNDEVNPSTTGLSGDANSLAPGEAITFTFSSPQTEVDQVLFGLHAPQGGTFNYTIYDGNTVVATGSVEAVDEQLNILTPDDFTAIQLTVADSPAALKITSMQTIDLIAAPGQELEFAVEAADGDGDKVSGDISVAIAEGETTPPVEINTAPSASDSSASTDDTDAAGSAVDTDTGAMNFADFSNVSFAYDGGLGSATQTSNAGMTSFSATDGSWSLEINESTGAYTFTQYAPYQHDDGQNAATGTITVNLEDSDGDEGGATLTLTINDAGVTAVNDQAATTEGGTVTGKENLAFIIDTSGSMAWGSSEPGSSRLDMAKQAISDLFNSGNVNAVYLIAFSSGAESLGTGQWYTDLNAAMSVVNGLSANGSTDYDAALAEAMSSLAGNPPPPGGSSNKVVFLTDGEPNETNGTGSTGIDEGDTNNPGFGGLGEESYWIQFLADNGYDDAYAIGFGGIGQNEIDELEPIGVDVGAGETADTYEGGTVADDDHVIIVANGESLSAGVAQAIDPEPVTGNVLDNDSGVDVPLTLASVSYGGQDYVFSDNNGAPVSFTLSSGGIDFGEVEISSDGSYTYELNSDADIASLLSAEVTYVAQDNDGDSDSATLTLQAAPRVEVSSISADNGTMVSENGETSKTFTVNLESGPLAAQTFAVSLGALATGDATLSVNGASYDANTGIITVAAGISSFGIVVSAVDDTAIEGTEYSTLAIGGQSIDISIEDNDSYNVINATSANDSLSGLVGGDEFVWQLSDVANTGTPETPENLNDVSLGGVFPFGDSERSEYFSVNEGEVATVDFSFSAQDLTGSNDLFSWGLERWGNSGWENYDIPREFDDGDADDDGDINNLTQSVTINEPGVYRLEFDTENGADAQITNISVTRTPDENTDTVSNFDATEDVLNIGDLLGGGASLSLNFDNGYAQLVVTDAGGDSTDQIINLNGVSQSSLQNALSLGSGADANQILSELVNQNVITDN</sequence>
<reference evidence="4" key="1">
    <citation type="submission" date="2016-10" db="EMBL/GenBank/DDBJ databases">
        <authorList>
            <person name="Varghese N."/>
            <person name="Submissions S."/>
        </authorList>
    </citation>
    <scope>NUCLEOTIDE SEQUENCE [LARGE SCALE GENOMIC DNA]</scope>
    <source>
        <strain evidence="4">DSM 11526</strain>
    </source>
</reference>
<dbReference type="OrthoDB" id="8481600at2"/>
<evidence type="ECO:0000313" key="4">
    <source>
        <dbReference type="Proteomes" id="UP000242469"/>
    </source>
</evidence>
<gene>
    <name evidence="3" type="ORF">SAMN02745729_11759</name>
</gene>
<dbReference type="Gene3D" id="2.60.40.2030">
    <property type="match status" value="1"/>
</dbReference>
<dbReference type="PROSITE" id="PS50234">
    <property type="entry name" value="VWFA"/>
    <property type="match status" value="1"/>
</dbReference>
<dbReference type="RefSeq" id="WP_091827674.1">
    <property type="nucleotide sequence ID" value="NZ_FNRJ01000017.1"/>
</dbReference>
<feature type="region of interest" description="Disordered" evidence="1">
    <location>
        <begin position="1246"/>
        <end position="1278"/>
    </location>
</feature>
<dbReference type="Gene3D" id="3.40.50.410">
    <property type="entry name" value="von Willebrand factor, type A domain"/>
    <property type="match status" value="1"/>
</dbReference>
<dbReference type="InterPro" id="IPR038081">
    <property type="entry name" value="CalX-like_sf"/>
</dbReference>
<name>A0A1H4GMP6_9GAMM</name>
<dbReference type="SMART" id="SM00327">
    <property type="entry name" value="VWA"/>
    <property type="match status" value="1"/>
</dbReference>
<dbReference type="InterPro" id="IPR036465">
    <property type="entry name" value="vWFA_dom_sf"/>
</dbReference>
<feature type="region of interest" description="Disordered" evidence="1">
    <location>
        <begin position="1508"/>
        <end position="1535"/>
    </location>
</feature>